<dbReference type="InterPro" id="IPR025287">
    <property type="entry name" value="WAK_GUB"/>
</dbReference>
<feature type="chain" id="PRO_5042930314" evidence="14">
    <location>
        <begin position="26"/>
        <end position="690"/>
    </location>
</feature>
<feature type="signal peptide" evidence="14">
    <location>
        <begin position="1"/>
        <end position="25"/>
    </location>
</feature>
<dbReference type="Pfam" id="PF07714">
    <property type="entry name" value="PK_Tyr_Ser-Thr"/>
    <property type="match status" value="1"/>
</dbReference>
<keyword evidence="17" id="KW-1185">Reference proteome</keyword>
<reference evidence="16 17" key="1">
    <citation type="submission" date="2023-10" db="EMBL/GenBank/DDBJ databases">
        <title>Chromosome-scale genome assembly provides insights into flower coloration mechanisms of Canna indica.</title>
        <authorList>
            <person name="Li C."/>
        </authorList>
    </citation>
    <scope>NUCLEOTIDE SEQUENCE [LARGE SCALE GENOMIC DNA]</scope>
    <source>
        <tissue evidence="16">Flower</tissue>
    </source>
</reference>
<comment type="subcellular location">
    <subcellularLocation>
        <location evidence="1">Membrane</location>
        <topology evidence="1">Single-pass membrane protein</topology>
    </subcellularLocation>
</comment>
<dbReference type="PANTHER" id="PTHR46008">
    <property type="entry name" value="LEAF RUST 10 DISEASE-RESISTANCE LOCUS RECEPTOR-LIKE PROTEIN KINASE-LIKE 1.4"/>
    <property type="match status" value="1"/>
</dbReference>
<dbReference type="PROSITE" id="PS50011">
    <property type="entry name" value="PROTEIN_KINASE_DOM"/>
    <property type="match status" value="1"/>
</dbReference>
<protein>
    <submittedName>
        <fullName evidence="16">LEAF RUST 10 DISEASE-RESISTANCE LOCUS RECEPTOR-LIKE PROTEIN KINASE-like</fullName>
    </submittedName>
</protein>
<dbReference type="InterPro" id="IPR008271">
    <property type="entry name" value="Ser/Thr_kinase_AS"/>
</dbReference>
<evidence type="ECO:0000256" key="11">
    <source>
        <dbReference type="ARBA" id="ARBA00023180"/>
    </source>
</evidence>
<evidence type="ECO:0000259" key="15">
    <source>
        <dbReference type="PROSITE" id="PS50011"/>
    </source>
</evidence>
<dbReference type="Gene3D" id="3.30.200.20">
    <property type="entry name" value="Phosphorylase Kinase, domain 1"/>
    <property type="match status" value="1"/>
</dbReference>
<dbReference type="GO" id="GO:0004674">
    <property type="term" value="F:protein serine/threonine kinase activity"/>
    <property type="evidence" value="ECO:0007669"/>
    <property type="project" value="UniProtKB-KW"/>
</dbReference>
<keyword evidence="5 14" id="KW-0732">Signal</keyword>
<sequence>MHPKSLPKFARLLPIIVLSIHYISCQIKIGSADKSAEVMEGSCEPMSCGTVTNISYPFWLGGEQPPYCGHPHFELRCTEDKHVLFQLFHKEYVVQQISHKTNSLWLVDPIFNSYKFEKGQECPITKENIDLDITQDYFIISRANKELIFYKCETRPPKTFNDVHPTCNEYLFIRYGGNYSDVLPPNVLPECESLHPVPVIAHDDEEKIDYDALLSEGFLVEWDDCKICRESGDKCEYDNSLGRPSSFYYSCSNYESHCPENINPAKSHNHRHPNWRIVTGIRVGLIGLAVAGFVCLLYIHCRKRKHSGSSTLLSQTASSFHTNSYTDPELGDEQFHTQIFMYEELVDATDGFSSSNELGDGGFGTVYKGKLRDGRTVAIKRFKNNYRRIELFMNEIYILSSFRHQNLVSLYGCISRHARELLLVYEYVPNGTVADHLHGARASEEALTCGARASEEALTWPRRMRIATETAEALCYLHAVTPQIIHRDVKTTNILLDRSFHVKVADFGLSRLFPVNVTHISTAPQGTPGYLDPEYHHCYRLTDKSDVYSFGVVLVELISSKSAVDVNRERQDINLSKMAIRMIQNQELEQLVDANIWFQSNAEMRTMIEQVAEIAFRCLQAEREMRPTMKEVLEALREIAAHEGYGRDKGVEADVAVDDEESLLRKKSSQSPDTVIEKWESSSTTPNSTG</sequence>
<dbReference type="PROSITE" id="PS00107">
    <property type="entry name" value="PROTEIN_KINASE_ATP"/>
    <property type="match status" value="1"/>
</dbReference>
<keyword evidence="4" id="KW-0812">Transmembrane</keyword>
<keyword evidence="10" id="KW-0472">Membrane</keyword>
<dbReference type="InterPro" id="IPR017441">
    <property type="entry name" value="Protein_kinase_ATP_BS"/>
</dbReference>
<evidence type="ECO:0000256" key="13">
    <source>
        <dbReference type="SAM" id="MobiDB-lite"/>
    </source>
</evidence>
<gene>
    <name evidence="16" type="ORF">Cni_G06415</name>
</gene>
<evidence type="ECO:0000256" key="14">
    <source>
        <dbReference type="SAM" id="SignalP"/>
    </source>
</evidence>
<dbReference type="GO" id="GO:0005524">
    <property type="term" value="F:ATP binding"/>
    <property type="evidence" value="ECO:0007669"/>
    <property type="project" value="UniProtKB-UniRule"/>
</dbReference>
<keyword evidence="11" id="KW-0325">Glycoprotein</keyword>
<dbReference type="PANTHER" id="PTHR46008:SF2">
    <property type="entry name" value="LEAF RUST 10 DISEASE-RESISTANCE LOCUS RECEPTOR-LIKE PROTEIN KINASE-LIKE 1.4"/>
    <property type="match status" value="1"/>
</dbReference>
<keyword evidence="6 12" id="KW-0547">Nucleotide-binding</keyword>
<keyword evidence="16" id="KW-0675">Receptor</keyword>
<evidence type="ECO:0000256" key="9">
    <source>
        <dbReference type="ARBA" id="ARBA00022989"/>
    </source>
</evidence>
<dbReference type="FunFam" id="1.10.510.10:FF:000161">
    <property type="entry name" value="Wall-associated receptor kinase-like 20"/>
    <property type="match status" value="1"/>
</dbReference>
<keyword evidence="2" id="KW-0723">Serine/threonine-protein kinase</keyword>
<dbReference type="Pfam" id="PF14380">
    <property type="entry name" value="WAK_assoc"/>
    <property type="match status" value="1"/>
</dbReference>
<feature type="binding site" evidence="12">
    <location>
        <position position="380"/>
    </location>
    <ligand>
        <name>ATP</name>
        <dbReference type="ChEBI" id="CHEBI:30616"/>
    </ligand>
</feature>
<evidence type="ECO:0000256" key="7">
    <source>
        <dbReference type="ARBA" id="ARBA00022777"/>
    </source>
</evidence>
<evidence type="ECO:0000256" key="4">
    <source>
        <dbReference type="ARBA" id="ARBA00022692"/>
    </source>
</evidence>
<evidence type="ECO:0000256" key="3">
    <source>
        <dbReference type="ARBA" id="ARBA00022679"/>
    </source>
</evidence>
<dbReference type="InterPro" id="IPR000719">
    <property type="entry name" value="Prot_kinase_dom"/>
</dbReference>
<organism evidence="16 17">
    <name type="scientific">Canna indica</name>
    <name type="common">Indian-shot</name>
    <dbReference type="NCBI Taxonomy" id="4628"/>
    <lineage>
        <taxon>Eukaryota</taxon>
        <taxon>Viridiplantae</taxon>
        <taxon>Streptophyta</taxon>
        <taxon>Embryophyta</taxon>
        <taxon>Tracheophyta</taxon>
        <taxon>Spermatophyta</taxon>
        <taxon>Magnoliopsida</taxon>
        <taxon>Liliopsida</taxon>
        <taxon>Zingiberales</taxon>
        <taxon>Cannaceae</taxon>
        <taxon>Canna</taxon>
    </lineage>
</organism>
<name>A0AAQ3JWZ6_9LILI</name>
<evidence type="ECO:0000256" key="5">
    <source>
        <dbReference type="ARBA" id="ARBA00022729"/>
    </source>
</evidence>
<dbReference type="Pfam" id="PF13947">
    <property type="entry name" value="GUB_WAK_bind"/>
    <property type="match status" value="1"/>
</dbReference>
<feature type="compositionally biased region" description="Polar residues" evidence="13">
    <location>
        <begin position="681"/>
        <end position="690"/>
    </location>
</feature>
<dbReference type="InterPro" id="IPR001245">
    <property type="entry name" value="Ser-Thr/Tyr_kinase_cat_dom"/>
</dbReference>
<feature type="region of interest" description="Disordered" evidence="13">
    <location>
        <begin position="661"/>
        <end position="690"/>
    </location>
</feature>
<dbReference type="InterPro" id="IPR032872">
    <property type="entry name" value="WAK_assoc_C"/>
</dbReference>
<evidence type="ECO:0000256" key="6">
    <source>
        <dbReference type="ARBA" id="ARBA00022741"/>
    </source>
</evidence>
<accession>A0AAQ3JWZ6</accession>
<dbReference type="GO" id="GO:0030247">
    <property type="term" value="F:polysaccharide binding"/>
    <property type="evidence" value="ECO:0007669"/>
    <property type="project" value="InterPro"/>
</dbReference>
<dbReference type="Gene3D" id="1.10.510.10">
    <property type="entry name" value="Transferase(Phosphotransferase) domain 1"/>
    <property type="match status" value="1"/>
</dbReference>
<dbReference type="InterPro" id="IPR011009">
    <property type="entry name" value="Kinase-like_dom_sf"/>
</dbReference>
<dbReference type="SUPFAM" id="SSF56112">
    <property type="entry name" value="Protein kinase-like (PK-like)"/>
    <property type="match status" value="1"/>
</dbReference>
<evidence type="ECO:0000313" key="17">
    <source>
        <dbReference type="Proteomes" id="UP001327560"/>
    </source>
</evidence>
<evidence type="ECO:0000256" key="8">
    <source>
        <dbReference type="ARBA" id="ARBA00022840"/>
    </source>
</evidence>
<evidence type="ECO:0000256" key="2">
    <source>
        <dbReference type="ARBA" id="ARBA00022527"/>
    </source>
</evidence>
<evidence type="ECO:0000256" key="10">
    <source>
        <dbReference type="ARBA" id="ARBA00023136"/>
    </source>
</evidence>
<evidence type="ECO:0000313" key="16">
    <source>
        <dbReference type="EMBL" id="WOK97707.1"/>
    </source>
</evidence>
<keyword evidence="8 12" id="KW-0067">ATP-binding</keyword>
<keyword evidence="3" id="KW-0808">Transferase</keyword>
<evidence type="ECO:0000256" key="12">
    <source>
        <dbReference type="PROSITE-ProRule" id="PRU10141"/>
    </source>
</evidence>
<dbReference type="Proteomes" id="UP001327560">
    <property type="component" value="Chromosome 2"/>
</dbReference>
<feature type="domain" description="Protein kinase" evidence="15">
    <location>
        <begin position="352"/>
        <end position="645"/>
    </location>
</feature>
<dbReference type="SMART" id="SM00220">
    <property type="entry name" value="S_TKc"/>
    <property type="match status" value="1"/>
</dbReference>
<keyword evidence="7 16" id="KW-0418">Kinase</keyword>
<evidence type="ECO:0000256" key="1">
    <source>
        <dbReference type="ARBA" id="ARBA00004167"/>
    </source>
</evidence>
<dbReference type="AlphaFoldDB" id="A0AAQ3JWZ6"/>
<keyword evidence="9" id="KW-1133">Transmembrane helix</keyword>
<dbReference type="PROSITE" id="PS00108">
    <property type="entry name" value="PROTEIN_KINASE_ST"/>
    <property type="match status" value="1"/>
</dbReference>
<dbReference type="GO" id="GO:0005886">
    <property type="term" value="C:plasma membrane"/>
    <property type="evidence" value="ECO:0007669"/>
    <property type="project" value="UniProtKB-ARBA"/>
</dbReference>
<dbReference type="EMBL" id="CP136891">
    <property type="protein sequence ID" value="WOK97707.1"/>
    <property type="molecule type" value="Genomic_DNA"/>
</dbReference>
<proteinExistence type="predicted"/>